<dbReference type="SUPFAM" id="SSF48317">
    <property type="entry name" value="Acid phosphatase/Vanadium-dependent haloperoxidase"/>
    <property type="match status" value="1"/>
</dbReference>
<evidence type="ECO:0000256" key="1">
    <source>
        <dbReference type="SAM" id="Phobius"/>
    </source>
</evidence>
<organism evidence="2 3">
    <name type="scientific">Pedobacter roseus</name>
    <dbReference type="NCBI Taxonomy" id="336820"/>
    <lineage>
        <taxon>Bacteria</taxon>
        <taxon>Pseudomonadati</taxon>
        <taxon>Bacteroidota</taxon>
        <taxon>Sphingobacteriia</taxon>
        <taxon>Sphingobacteriales</taxon>
        <taxon>Sphingobacteriaceae</taxon>
        <taxon>Pedobacter</taxon>
    </lineage>
</organism>
<evidence type="ECO:0008006" key="4">
    <source>
        <dbReference type="Google" id="ProtNLM"/>
    </source>
</evidence>
<gene>
    <name evidence="2" type="ORF">H9L23_00615</name>
</gene>
<dbReference type="RefSeq" id="WP_187593151.1">
    <property type="nucleotide sequence ID" value="NZ_CP060723.1"/>
</dbReference>
<keyword evidence="1" id="KW-0472">Membrane</keyword>
<dbReference type="InterPro" id="IPR036938">
    <property type="entry name" value="PAP2/HPO_sf"/>
</dbReference>
<keyword evidence="1" id="KW-0812">Transmembrane</keyword>
<dbReference type="EMBL" id="CP060723">
    <property type="protein sequence ID" value="QNN42656.1"/>
    <property type="molecule type" value="Genomic_DNA"/>
</dbReference>
<dbReference type="Proteomes" id="UP000515806">
    <property type="component" value="Chromosome"/>
</dbReference>
<keyword evidence="1" id="KW-1133">Transmembrane helix</keyword>
<proteinExistence type="predicted"/>
<dbReference type="AlphaFoldDB" id="A0A7G9QH31"/>
<name>A0A7G9QH31_9SPHI</name>
<evidence type="ECO:0000313" key="2">
    <source>
        <dbReference type="EMBL" id="QNN42656.1"/>
    </source>
</evidence>
<dbReference type="KEGG" id="proe:H9L23_00615"/>
<protein>
    <recommendedName>
        <fullName evidence="4">Phosphatase PAP2 family protein</fullName>
    </recommendedName>
</protein>
<accession>A0A7G9QH31</accession>
<keyword evidence="3" id="KW-1185">Reference proteome</keyword>
<feature type="transmembrane region" description="Helical" evidence="1">
    <location>
        <begin position="58"/>
        <end position="80"/>
    </location>
</feature>
<reference evidence="2 3" key="1">
    <citation type="submission" date="2020-08" db="EMBL/GenBank/DDBJ databases">
        <title>Genome sequence of Pedobacter roseus KACC 11594T.</title>
        <authorList>
            <person name="Hyun D.-W."/>
            <person name="Bae J.-W."/>
        </authorList>
    </citation>
    <scope>NUCLEOTIDE SEQUENCE [LARGE SCALE GENOMIC DNA]</scope>
    <source>
        <strain evidence="2 3">KACC 11594</strain>
    </source>
</reference>
<evidence type="ECO:0000313" key="3">
    <source>
        <dbReference type="Proteomes" id="UP000515806"/>
    </source>
</evidence>
<sequence length="182" mass="20667">MKKLKINSQLLLLAAILIALVLLCLSAKVRSVLAMVLPVETEWFLWINQHHNAFWDTIMYWASDKRFWLPFYAFIIYCLFQNFCKKIWQVLITIALLVASADQIASGLIKNTVKRLRPSHEPNLTTIIHLSKAGAGGMYGWPSALSSPIFKSILSAGSAFTGSLPEQRFLYSLLWNYSITEN</sequence>
<feature type="transmembrane region" description="Helical" evidence="1">
    <location>
        <begin position="87"/>
        <end position="109"/>
    </location>
</feature>